<organism evidence="1">
    <name type="scientific">gut metagenome</name>
    <dbReference type="NCBI Taxonomy" id="749906"/>
    <lineage>
        <taxon>unclassified sequences</taxon>
        <taxon>metagenomes</taxon>
        <taxon>organismal metagenomes</taxon>
    </lineage>
</organism>
<accession>J9GF49</accession>
<dbReference type="AlphaFoldDB" id="J9GF49"/>
<protein>
    <submittedName>
        <fullName evidence="1">Uncharacterized protein</fullName>
    </submittedName>
</protein>
<gene>
    <name evidence="1" type="ORF">EVA_05918</name>
</gene>
<comment type="caution">
    <text evidence="1">The sequence shown here is derived from an EMBL/GenBank/DDBJ whole genome shotgun (WGS) entry which is preliminary data.</text>
</comment>
<reference evidence="1" key="1">
    <citation type="journal article" date="2012" name="PLoS ONE">
        <title>Gene sets for utilization of primary and secondary nutrition supplies in the distal gut of endangered iberian lynx.</title>
        <authorList>
            <person name="Alcaide M."/>
            <person name="Messina E."/>
            <person name="Richter M."/>
            <person name="Bargiela R."/>
            <person name="Peplies J."/>
            <person name="Huws S.A."/>
            <person name="Newbold C.J."/>
            <person name="Golyshin P.N."/>
            <person name="Simon M.A."/>
            <person name="Lopez G."/>
            <person name="Yakimov M.M."/>
            <person name="Ferrer M."/>
        </authorList>
    </citation>
    <scope>NUCLEOTIDE SEQUENCE</scope>
</reference>
<feature type="non-terminal residue" evidence="1">
    <location>
        <position position="36"/>
    </location>
</feature>
<sequence>MLASWILMPTKDQEIAALKALLRQEQERAQKAEKRA</sequence>
<proteinExistence type="predicted"/>
<name>J9GF49_9ZZZZ</name>
<evidence type="ECO:0000313" key="1">
    <source>
        <dbReference type="EMBL" id="EJX05977.1"/>
    </source>
</evidence>
<dbReference type="EMBL" id="AMCI01001308">
    <property type="protein sequence ID" value="EJX05977.1"/>
    <property type="molecule type" value="Genomic_DNA"/>
</dbReference>